<dbReference type="InterPro" id="IPR053842">
    <property type="entry name" value="NikA-like"/>
</dbReference>
<sequence length="134" mass="15343">MVTGKTMATEAGANSQRHRGGRPTLPKARRRSKSVTVRFSKIDYETLRVRCRRANRRLSEYIRESALQSEVVMPHTTENASLYRELAGMANNLNQLARLSHQTSLYHTSRRVDEALEKVLAIINEYRQEKEGNG</sequence>
<dbReference type="EMBL" id="FNUV01000003">
    <property type="protein sequence ID" value="SEF75361.1"/>
    <property type="molecule type" value="Genomic_DNA"/>
</dbReference>
<protein>
    <submittedName>
        <fullName evidence="2">Mobilisation protein (MobC)</fullName>
    </submittedName>
</protein>
<feature type="compositionally biased region" description="Basic residues" evidence="1">
    <location>
        <begin position="16"/>
        <end position="32"/>
    </location>
</feature>
<dbReference type="AlphaFoldDB" id="A0A1H5ULU5"/>
<evidence type="ECO:0000313" key="3">
    <source>
        <dbReference type="Proteomes" id="UP000236735"/>
    </source>
</evidence>
<organism evidence="2 3">
    <name type="scientific">Xylanibacter ruminicola</name>
    <name type="common">Prevotella ruminicola</name>
    <dbReference type="NCBI Taxonomy" id="839"/>
    <lineage>
        <taxon>Bacteria</taxon>
        <taxon>Pseudomonadati</taxon>
        <taxon>Bacteroidota</taxon>
        <taxon>Bacteroidia</taxon>
        <taxon>Bacteroidales</taxon>
        <taxon>Prevotellaceae</taxon>
        <taxon>Xylanibacter</taxon>
    </lineage>
</organism>
<dbReference type="Pfam" id="PF21983">
    <property type="entry name" value="NikA-like"/>
    <property type="match status" value="1"/>
</dbReference>
<accession>A0A1H5ULU5</accession>
<proteinExistence type="predicted"/>
<dbReference type="Proteomes" id="UP000236735">
    <property type="component" value="Unassembled WGS sequence"/>
</dbReference>
<evidence type="ECO:0000256" key="1">
    <source>
        <dbReference type="SAM" id="MobiDB-lite"/>
    </source>
</evidence>
<feature type="region of interest" description="Disordered" evidence="1">
    <location>
        <begin position="1"/>
        <end position="32"/>
    </location>
</feature>
<evidence type="ECO:0000313" key="2">
    <source>
        <dbReference type="EMBL" id="SEF75361.1"/>
    </source>
</evidence>
<name>A0A1H5ULU5_XYLRU</name>
<gene>
    <name evidence="2" type="ORF">SAMN05216354_1520</name>
</gene>
<reference evidence="2 3" key="1">
    <citation type="submission" date="2016-10" db="EMBL/GenBank/DDBJ databases">
        <authorList>
            <person name="de Groot N.N."/>
        </authorList>
    </citation>
    <scope>NUCLEOTIDE SEQUENCE [LARGE SCALE GENOMIC DNA]</scope>
    <source>
        <strain evidence="2 3">AR32</strain>
    </source>
</reference>